<organism evidence="3 4">
    <name type="scientific">Thermonema lapsum</name>
    <dbReference type="NCBI Taxonomy" id="28195"/>
    <lineage>
        <taxon>Bacteria</taxon>
        <taxon>Pseudomonadati</taxon>
        <taxon>Bacteroidota</taxon>
        <taxon>Cytophagia</taxon>
        <taxon>Cytophagales</taxon>
        <taxon>Thermonemataceae</taxon>
        <taxon>Thermonema</taxon>
    </lineage>
</organism>
<evidence type="ECO:0000256" key="2">
    <source>
        <dbReference type="SAM" id="MobiDB-lite"/>
    </source>
</evidence>
<feature type="coiled-coil region" evidence="1">
    <location>
        <begin position="36"/>
        <end position="78"/>
    </location>
</feature>
<keyword evidence="3" id="KW-0547">Nucleotide-binding</keyword>
<keyword evidence="1" id="KW-0175">Coiled coil</keyword>
<dbReference type="GO" id="GO:0004386">
    <property type="term" value="F:helicase activity"/>
    <property type="evidence" value="ECO:0007669"/>
    <property type="project" value="UniProtKB-KW"/>
</dbReference>
<comment type="caution">
    <text evidence="3">The sequence shown here is derived from an EMBL/GenBank/DDBJ whole genome shotgun (WGS) entry which is preliminary data.</text>
</comment>
<keyword evidence="3" id="KW-0347">Helicase</keyword>
<keyword evidence="3" id="KW-0067">ATP-binding</keyword>
<sequence>MSHSNQFDKKALRKKLEQAITAVLAGENEHLTEHMKKEIKAAAKQLAKQYAKEQKQLLTLQEEAIQEAKEKLYEQTRQKVKEDADAQEINVEITFDLEELIAKKLPHLKDLIEEAFQSKRPRNAQLFEELRQAQEELQNILQEVLTGIFQTAKNQKSDEAKSPDETRNEPGA</sequence>
<keyword evidence="3" id="KW-0378">Hydrolase</keyword>
<gene>
    <name evidence="3" type="ORF">FHS56_000685</name>
</gene>
<proteinExistence type="predicted"/>
<reference evidence="3 4" key="1">
    <citation type="submission" date="2020-03" db="EMBL/GenBank/DDBJ databases">
        <title>Genomic Encyclopedia of Type Strains, Phase IV (KMG-IV): sequencing the most valuable type-strain genomes for metagenomic binning, comparative biology and taxonomic classification.</title>
        <authorList>
            <person name="Goeker M."/>
        </authorList>
    </citation>
    <scope>NUCLEOTIDE SEQUENCE [LARGE SCALE GENOMIC DNA]</scope>
    <source>
        <strain evidence="3 4">DSM 5718</strain>
    </source>
</reference>
<evidence type="ECO:0000313" key="4">
    <source>
        <dbReference type="Proteomes" id="UP000537126"/>
    </source>
</evidence>
<name>A0A846MP02_9BACT</name>
<evidence type="ECO:0000256" key="1">
    <source>
        <dbReference type="SAM" id="Coils"/>
    </source>
</evidence>
<evidence type="ECO:0000313" key="3">
    <source>
        <dbReference type="EMBL" id="NIK73199.1"/>
    </source>
</evidence>
<feature type="compositionally biased region" description="Basic and acidic residues" evidence="2">
    <location>
        <begin position="155"/>
        <end position="172"/>
    </location>
</feature>
<protein>
    <submittedName>
        <fullName evidence="3">ERCC4-related helicase</fullName>
    </submittedName>
</protein>
<dbReference type="AlphaFoldDB" id="A0A846MP02"/>
<accession>A0A846MP02</accession>
<feature type="region of interest" description="Disordered" evidence="2">
    <location>
        <begin position="152"/>
        <end position="172"/>
    </location>
</feature>
<dbReference type="EMBL" id="JAASRN010000001">
    <property type="protein sequence ID" value="NIK73199.1"/>
    <property type="molecule type" value="Genomic_DNA"/>
</dbReference>
<dbReference type="RefSeq" id="WP_166918465.1">
    <property type="nucleotide sequence ID" value="NZ_JAASRN010000001.1"/>
</dbReference>
<dbReference type="Proteomes" id="UP000537126">
    <property type="component" value="Unassembled WGS sequence"/>
</dbReference>
<keyword evidence="4" id="KW-1185">Reference proteome</keyword>